<dbReference type="AlphaFoldDB" id="E3K7B8"/>
<dbReference type="EMBL" id="DS178275">
    <property type="protein sequence ID" value="EFP80448.1"/>
    <property type="molecule type" value="Genomic_DNA"/>
</dbReference>
<dbReference type="InParanoid" id="E3K7B8"/>
<accession>E3K7B8</accession>
<protein>
    <submittedName>
        <fullName evidence="1">Uncharacterized protein</fullName>
    </submittedName>
</protein>
<dbReference type="eggNOG" id="ENOG502SBYH">
    <property type="taxonomic scope" value="Eukaryota"/>
</dbReference>
<proteinExistence type="predicted"/>
<reference key="1">
    <citation type="submission" date="2007-01" db="EMBL/GenBank/DDBJ databases">
        <title>The Genome Sequence of Puccinia graminis f. sp. tritici Strain CRL 75-36-700-3.</title>
        <authorList>
            <consortium name="The Broad Institute Genome Sequencing Platform"/>
            <person name="Birren B."/>
            <person name="Lander E."/>
            <person name="Galagan J."/>
            <person name="Nusbaum C."/>
            <person name="Devon K."/>
            <person name="Cuomo C."/>
            <person name="Jaffe D."/>
            <person name="Butler J."/>
            <person name="Alvarez P."/>
            <person name="Gnerre S."/>
            <person name="Grabherr M."/>
            <person name="Mauceli E."/>
            <person name="Brockman W."/>
            <person name="Young S."/>
            <person name="LaButti K."/>
            <person name="Sykes S."/>
            <person name="DeCaprio D."/>
            <person name="Crawford M."/>
            <person name="Koehrsen M."/>
            <person name="Engels R."/>
            <person name="Montgomery P."/>
            <person name="Pearson M."/>
            <person name="Howarth C."/>
            <person name="Larson L."/>
            <person name="White J."/>
            <person name="Zeng Q."/>
            <person name="Kodira C."/>
            <person name="Yandava C."/>
            <person name="Alvarado L."/>
            <person name="O'Leary S."/>
            <person name="Szabo L."/>
            <person name="Dean R."/>
            <person name="Schein J."/>
        </authorList>
    </citation>
    <scope>NUCLEOTIDE SEQUENCE</scope>
    <source>
        <strain>CRL 75-36-700-3</strain>
    </source>
</reference>
<dbReference type="GeneID" id="10539457"/>
<name>E3K7B8_PUCGT</name>
<sequence length="123" mass="13782">MRQIRKTTQTTLVNSHHNCDRGDCQITPTKAVFLERRKSSVKGWEATHNDDENYVINAASLSAQVSHRKVSSLKVPAIQPLEWIDSLHDGLSNWGSMVVPVMGFKVPGWNNEAAKSFGFFIVD</sequence>
<dbReference type="HOGENOM" id="CLU_129090_0_0_1"/>
<gene>
    <name evidence="1" type="ORF">PGTG_06404</name>
</gene>
<evidence type="ECO:0000313" key="1">
    <source>
        <dbReference type="EMBL" id="EFP80448.1"/>
    </source>
</evidence>
<dbReference type="Proteomes" id="UP000008783">
    <property type="component" value="Unassembled WGS sequence"/>
</dbReference>
<dbReference type="OrthoDB" id="2507096at2759"/>
<keyword evidence="2" id="KW-1185">Reference proteome</keyword>
<dbReference type="VEuPathDB" id="FungiDB:PGTG_06404"/>
<organism evidence="1 2">
    <name type="scientific">Puccinia graminis f. sp. tritici (strain CRL 75-36-700-3 / race SCCL)</name>
    <name type="common">Black stem rust fungus</name>
    <dbReference type="NCBI Taxonomy" id="418459"/>
    <lineage>
        <taxon>Eukaryota</taxon>
        <taxon>Fungi</taxon>
        <taxon>Dikarya</taxon>
        <taxon>Basidiomycota</taxon>
        <taxon>Pucciniomycotina</taxon>
        <taxon>Pucciniomycetes</taxon>
        <taxon>Pucciniales</taxon>
        <taxon>Pucciniaceae</taxon>
        <taxon>Puccinia</taxon>
    </lineage>
</organism>
<dbReference type="KEGG" id="pgr:PGTG_06404"/>
<dbReference type="RefSeq" id="XP_003324867.1">
    <property type="nucleotide sequence ID" value="XM_003324819.1"/>
</dbReference>
<evidence type="ECO:0000313" key="2">
    <source>
        <dbReference type="Proteomes" id="UP000008783"/>
    </source>
</evidence>
<reference evidence="2" key="2">
    <citation type="journal article" date="2011" name="Proc. Natl. Acad. Sci. U.S.A.">
        <title>Obligate biotrophy features unraveled by the genomic analysis of rust fungi.</title>
        <authorList>
            <person name="Duplessis S."/>
            <person name="Cuomo C.A."/>
            <person name="Lin Y.-C."/>
            <person name="Aerts A."/>
            <person name="Tisserant E."/>
            <person name="Veneault-Fourrey C."/>
            <person name="Joly D.L."/>
            <person name="Hacquard S."/>
            <person name="Amselem J."/>
            <person name="Cantarel B.L."/>
            <person name="Chiu R."/>
            <person name="Coutinho P.M."/>
            <person name="Feau N."/>
            <person name="Field M."/>
            <person name="Frey P."/>
            <person name="Gelhaye E."/>
            <person name="Goldberg J."/>
            <person name="Grabherr M.G."/>
            <person name="Kodira C.D."/>
            <person name="Kohler A."/>
            <person name="Kuees U."/>
            <person name="Lindquist E.A."/>
            <person name="Lucas S.M."/>
            <person name="Mago R."/>
            <person name="Mauceli E."/>
            <person name="Morin E."/>
            <person name="Murat C."/>
            <person name="Pangilinan J.L."/>
            <person name="Park R."/>
            <person name="Pearson M."/>
            <person name="Quesneville H."/>
            <person name="Rouhier N."/>
            <person name="Sakthikumar S."/>
            <person name="Salamov A.A."/>
            <person name="Schmutz J."/>
            <person name="Selles B."/>
            <person name="Shapiro H."/>
            <person name="Tanguay P."/>
            <person name="Tuskan G.A."/>
            <person name="Henrissat B."/>
            <person name="Van de Peer Y."/>
            <person name="Rouze P."/>
            <person name="Ellis J.G."/>
            <person name="Dodds P.N."/>
            <person name="Schein J.E."/>
            <person name="Zhong S."/>
            <person name="Hamelin R.C."/>
            <person name="Grigoriev I.V."/>
            <person name="Szabo L.J."/>
            <person name="Martin F."/>
        </authorList>
    </citation>
    <scope>NUCLEOTIDE SEQUENCE [LARGE SCALE GENOMIC DNA]</scope>
    <source>
        <strain evidence="2">CRL 75-36-700-3 / race SCCL</strain>
    </source>
</reference>